<name>A0ABY7FU29_MYAAR</name>
<reference evidence="1" key="1">
    <citation type="submission" date="2022-11" db="EMBL/GenBank/DDBJ databases">
        <title>Centuries of genome instability and evolution in soft-shell clam transmissible cancer (bioRxiv).</title>
        <authorList>
            <person name="Hart S.F.M."/>
            <person name="Yonemitsu M.A."/>
            <person name="Giersch R.M."/>
            <person name="Beal B.F."/>
            <person name="Arriagada G."/>
            <person name="Davis B.W."/>
            <person name="Ostrander E.A."/>
            <person name="Goff S.P."/>
            <person name="Metzger M.J."/>
        </authorList>
    </citation>
    <scope>NUCLEOTIDE SEQUENCE</scope>
    <source>
        <strain evidence="1">MELC-2E11</strain>
        <tissue evidence="1">Siphon/mantle</tissue>
    </source>
</reference>
<dbReference type="EMBL" id="CP111024">
    <property type="protein sequence ID" value="WAR24552.1"/>
    <property type="molecule type" value="Genomic_DNA"/>
</dbReference>
<dbReference type="Proteomes" id="UP001164746">
    <property type="component" value="Chromosome 13"/>
</dbReference>
<keyword evidence="2" id="KW-1185">Reference proteome</keyword>
<evidence type="ECO:0000313" key="2">
    <source>
        <dbReference type="Proteomes" id="UP001164746"/>
    </source>
</evidence>
<organism evidence="1 2">
    <name type="scientific">Mya arenaria</name>
    <name type="common">Soft-shell clam</name>
    <dbReference type="NCBI Taxonomy" id="6604"/>
    <lineage>
        <taxon>Eukaryota</taxon>
        <taxon>Metazoa</taxon>
        <taxon>Spiralia</taxon>
        <taxon>Lophotrochozoa</taxon>
        <taxon>Mollusca</taxon>
        <taxon>Bivalvia</taxon>
        <taxon>Autobranchia</taxon>
        <taxon>Heteroconchia</taxon>
        <taxon>Euheterodonta</taxon>
        <taxon>Imparidentia</taxon>
        <taxon>Neoheterodontei</taxon>
        <taxon>Myida</taxon>
        <taxon>Myoidea</taxon>
        <taxon>Myidae</taxon>
        <taxon>Mya</taxon>
    </lineage>
</organism>
<proteinExistence type="predicted"/>
<sequence>MDGAQSNRSFMNMNVGSYSTFSTMSPCSMKPMFFIMDPSYTFKTIRIYILKSGIGEKCTRLLTLPSELSIQWQLFIDCYKWDKSNALQMHRKLTNEYLYPSNQSKMRNYLAENVLDLKNLITQYRNYLGDKETSKLIDIFHDRKPITDSTDPKLLERQDIAKWFDNWKCSETPLINSDIIENTFNQQRSTYHGANTNPNSYQYRTALNNIILTQRTVSTKSNA</sequence>
<accession>A0ABY7FU29</accession>
<protein>
    <submittedName>
        <fullName evidence="1">Uncharacterized protein</fullName>
    </submittedName>
</protein>
<gene>
    <name evidence="1" type="ORF">MAR_038221</name>
</gene>
<evidence type="ECO:0000313" key="1">
    <source>
        <dbReference type="EMBL" id="WAR24552.1"/>
    </source>
</evidence>